<dbReference type="Proteomes" id="UP000033393">
    <property type="component" value="Unassembled WGS sequence"/>
</dbReference>
<organism evidence="4 5">
    <name type="scientific">Lentzea aerocolonigenes</name>
    <name type="common">Lechevalieria aerocolonigenes</name>
    <name type="synonym">Saccharothrix aerocolonigenes</name>
    <dbReference type="NCBI Taxonomy" id="68170"/>
    <lineage>
        <taxon>Bacteria</taxon>
        <taxon>Bacillati</taxon>
        <taxon>Actinomycetota</taxon>
        <taxon>Actinomycetes</taxon>
        <taxon>Pseudonocardiales</taxon>
        <taxon>Pseudonocardiaceae</taxon>
        <taxon>Lentzea</taxon>
    </lineage>
</organism>
<dbReference type="CDD" id="cd00077">
    <property type="entry name" value="HDc"/>
    <property type="match status" value="1"/>
</dbReference>
<dbReference type="RefSeq" id="WP_231114488.1">
    <property type="nucleotide sequence ID" value="NZ_JYJG01000076.1"/>
</dbReference>
<feature type="transmembrane region" description="Helical" evidence="1">
    <location>
        <begin position="296"/>
        <end position="315"/>
    </location>
</feature>
<feature type="transmembrane region" description="Helical" evidence="1">
    <location>
        <begin position="73"/>
        <end position="95"/>
    </location>
</feature>
<proteinExistence type="predicted"/>
<feature type="domain" description="GGDEF" evidence="2">
    <location>
        <begin position="355"/>
        <end position="492"/>
    </location>
</feature>
<keyword evidence="1" id="KW-1133">Transmembrane helix</keyword>
<feature type="transmembrane region" description="Helical" evidence="1">
    <location>
        <begin position="270"/>
        <end position="290"/>
    </location>
</feature>
<dbReference type="Pfam" id="PF13487">
    <property type="entry name" value="HD_5"/>
    <property type="match status" value="1"/>
</dbReference>
<dbReference type="Gene3D" id="3.30.70.270">
    <property type="match status" value="1"/>
</dbReference>
<dbReference type="InterPro" id="IPR000160">
    <property type="entry name" value="GGDEF_dom"/>
</dbReference>
<dbReference type="CDD" id="cd01949">
    <property type="entry name" value="GGDEF"/>
    <property type="match status" value="1"/>
</dbReference>
<dbReference type="GO" id="GO:0052621">
    <property type="term" value="F:diguanylate cyclase activity"/>
    <property type="evidence" value="ECO:0007669"/>
    <property type="project" value="TreeGrafter"/>
</dbReference>
<feature type="transmembrane region" description="Helical" evidence="1">
    <location>
        <begin position="41"/>
        <end position="61"/>
    </location>
</feature>
<dbReference type="InterPro" id="IPR050469">
    <property type="entry name" value="Diguanylate_Cyclase"/>
</dbReference>
<dbReference type="PATRIC" id="fig|68170.10.peg.2378"/>
<dbReference type="eggNOG" id="COG3706">
    <property type="taxonomic scope" value="Bacteria"/>
</dbReference>
<dbReference type="InterPro" id="IPR043128">
    <property type="entry name" value="Rev_trsase/Diguanyl_cyclase"/>
</dbReference>
<accession>A0A0F0H2C8</accession>
<feature type="transmembrane region" description="Helical" evidence="1">
    <location>
        <begin position="198"/>
        <end position="218"/>
    </location>
</feature>
<dbReference type="EMBL" id="JYJG01000076">
    <property type="protein sequence ID" value="KJK49665.1"/>
    <property type="molecule type" value="Genomic_DNA"/>
</dbReference>
<evidence type="ECO:0000313" key="4">
    <source>
        <dbReference type="EMBL" id="KJK49665.1"/>
    </source>
</evidence>
<keyword evidence="1" id="KW-0472">Membrane</keyword>
<protein>
    <submittedName>
        <fullName evidence="4">Diguanylate cyclase</fullName>
    </submittedName>
</protein>
<name>A0A0F0H2C8_LENAE</name>
<evidence type="ECO:0000259" key="3">
    <source>
        <dbReference type="PROSITE" id="PS51832"/>
    </source>
</evidence>
<dbReference type="eggNOG" id="COG3437">
    <property type="taxonomic scope" value="Bacteria"/>
</dbReference>
<dbReference type="GO" id="GO:1902201">
    <property type="term" value="P:negative regulation of bacterial-type flagellum-dependent cell motility"/>
    <property type="evidence" value="ECO:0007669"/>
    <property type="project" value="TreeGrafter"/>
</dbReference>
<dbReference type="PANTHER" id="PTHR45138:SF9">
    <property type="entry name" value="DIGUANYLATE CYCLASE DGCM-RELATED"/>
    <property type="match status" value="1"/>
</dbReference>
<dbReference type="NCBIfam" id="TIGR00254">
    <property type="entry name" value="GGDEF"/>
    <property type="match status" value="1"/>
</dbReference>
<feature type="domain" description="HD-GYP" evidence="3">
    <location>
        <begin position="498"/>
        <end position="695"/>
    </location>
</feature>
<evidence type="ECO:0000259" key="2">
    <source>
        <dbReference type="PROSITE" id="PS50887"/>
    </source>
</evidence>
<gene>
    <name evidence="4" type="ORF">UK23_13010</name>
</gene>
<feature type="transmembrane region" description="Helical" evidence="1">
    <location>
        <begin position="230"/>
        <end position="249"/>
    </location>
</feature>
<dbReference type="PROSITE" id="PS50887">
    <property type="entry name" value="GGDEF"/>
    <property type="match status" value="1"/>
</dbReference>
<keyword evidence="1" id="KW-0812">Transmembrane</keyword>
<dbReference type="SUPFAM" id="SSF109604">
    <property type="entry name" value="HD-domain/PDEase-like"/>
    <property type="match status" value="1"/>
</dbReference>
<comment type="caution">
    <text evidence="4">The sequence shown here is derived from an EMBL/GenBank/DDBJ whole genome shotgun (WGS) entry which is preliminary data.</text>
</comment>
<keyword evidence="5" id="KW-1185">Reference proteome</keyword>
<dbReference type="SUPFAM" id="SSF55073">
    <property type="entry name" value="Nucleotide cyclase"/>
    <property type="match status" value="1"/>
</dbReference>
<dbReference type="Gene3D" id="1.10.3210.10">
    <property type="entry name" value="Hypothetical protein af1432"/>
    <property type="match status" value="1"/>
</dbReference>
<feature type="transmembrane region" description="Helical" evidence="1">
    <location>
        <begin position="136"/>
        <end position="154"/>
    </location>
</feature>
<feature type="transmembrane region" description="Helical" evidence="1">
    <location>
        <begin position="166"/>
        <end position="186"/>
    </location>
</feature>
<dbReference type="InterPro" id="IPR003607">
    <property type="entry name" value="HD/PDEase_dom"/>
</dbReference>
<feature type="transmembrane region" description="Helical" evidence="1">
    <location>
        <begin position="12"/>
        <end position="29"/>
    </location>
</feature>
<sequence>MTIFRAGRTGAWWMYLVAGHLLLGVYYLIPVSPAGTTGQTVRVVLYCTISASAAIATFWGVKRNRPQWRRPWVFLALSQVVYAMADLTFYTSHYVFQYDVYPSYADIFYLGHYPLMVAGVILLIRRRAPGLDLPSLLDAAVLAVVAGMASWLYVIGPQARLTSPVLVKVASLGYPMMDLALFVVALRLIFGAGPRPRAFVLLTANLLGILTADTIYVLQRLDGSYHAGNFLDAIWLSANLCIGAAALHPTMARLVDRAHVKDVGLSRGRIIALSSAALAAPVLMLIHDVGQSSQDVLVIAAGSALLSLLIIARLAGLVADQRKLAITDSLTGLHTRRFFEAQLPLEIARARRNDGSVAVFIIDVDRFKSINDNYGHPAGDDVLMEVAGRLRAASRSGEVLARYGGEEFALLVPDAGPGRLSVIANRLRERVAEKPIPVNAGNDDIPLSVTVSVGSASFPTHGDGPDDIVVIADRALYAAKAAGRNRIAVGPEPLPAVDPDTDGAMAEFLCQVADRVDGWLHRYDHSRSVSRWAGVAAGEFGLDAPTIRITQLAGRLHDIGKVIIPEVVLTKPGALSEEEWRLLRQHPDFGYRLARMVPGFAGVAHVIRQQHERYDGDGYPDGLRGADIRAEARILSVCVAWAAMRSNRPHQTALDENRARRELWAGRGEQFDPDVVDLFLDLHTQGSIGTLRPSGLSVQEAGFPADFRP</sequence>
<dbReference type="InterPro" id="IPR029787">
    <property type="entry name" value="Nucleotide_cyclase"/>
</dbReference>
<dbReference type="Pfam" id="PF00990">
    <property type="entry name" value="GGDEF"/>
    <property type="match status" value="1"/>
</dbReference>
<dbReference type="AlphaFoldDB" id="A0A0F0H2C8"/>
<reference evidence="4 5" key="1">
    <citation type="submission" date="2015-02" db="EMBL/GenBank/DDBJ databases">
        <authorList>
            <person name="Ju K.-S."/>
            <person name="Doroghazi J.R."/>
            <person name="Metcalf W."/>
        </authorList>
    </citation>
    <scope>NUCLEOTIDE SEQUENCE [LARGE SCALE GENOMIC DNA]</scope>
    <source>
        <strain evidence="4 5">NRRL B-16140</strain>
    </source>
</reference>
<dbReference type="SMART" id="SM00267">
    <property type="entry name" value="GGDEF"/>
    <property type="match status" value="1"/>
</dbReference>
<evidence type="ECO:0000256" key="1">
    <source>
        <dbReference type="SAM" id="Phobius"/>
    </source>
</evidence>
<dbReference type="InterPro" id="IPR037522">
    <property type="entry name" value="HD_GYP_dom"/>
</dbReference>
<dbReference type="GO" id="GO:0005886">
    <property type="term" value="C:plasma membrane"/>
    <property type="evidence" value="ECO:0007669"/>
    <property type="project" value="TreeGrafter"/>
</dbReference>
<dbReference type="PANTHER" id="PTHR45138">
    <property type="entry name" value="REGULATORY COMPONENTS OF SENSORY TRANSDUCTION SYSTEM"/>
    <property type="match status" value="1"/>
</dbReference>
<dbReference type="PROSITE" id="PS51832">
    <property type="entry name" value="HD_GYP"/>
    <property type="match status" value="1"/>
</dbReference>
<evidence type="ECO:0000313" key="5">
    <source>
        <dbReference type="Proteomes" id="UP000033393"/>
    </source>
</evidence>
<dbReference type="STRING" id="68170.GCA_000974445_07348"/>
<dbReference type="GO" id="GO:0043709">
    <property type="term" value="P:cell adhesion involved in single-species biofilm formation"/>
    <property type="evidence" value="ECO:0007669"/>
    <property type="project" value="TreeGrafter"/>
</dbReference>
<dbReference type="FunFam" id="3.30.70.270:FF:000001">
    <property type="entry name" value="Diguanylate cyclase domain protein"/>
    <property type="match status" value="1"/>
</dbReference>
<feature type="transmembrane region" description="Helical" evidence="1">
    <location>
        <begin position="107"/>
        <end position="124"/>
    </location>
</feature>